<feature type="domain" description="RING-type" evidence="5">
    <location>
        <begin position="455"/>
        <end position="494"/>
    </location>
</feature>
<sequence>MGANHSKEELLYQEVQNGNHDAVKALHREGASLEWVDKEGRTPLILACTRGELLDMAITLLNLGANINVYRSGAYGGFPLHHAAKRGLDKTATLLLSRGANPLAVNDDGHTPLDLARNRGQVTVVRLLEERLCLFSGTLRELSGFSFLESFAPKLVTKKVWAVVLPTKLLSRGTAVYELAIYEAPKVSLWNGVHSSSTHPAGLCNVAQPRTKISLANVDIEEPNFTLVDPVLYVTDRAHKTKYKFYAEKRGDKAQSEKLYKACKGLSLEQNGAACGIPLSSNRADDHAAGHQQGNLSQIHPVSLQPSPSKQPVLQSVSAPSSVCLQSVSTSYNNPVVEPIPEELALAMALDESIRTAAEEGVPLSPTTSHGYDTSQWDGWDGPDESYKGWGAANPEKHLERPSKVGYSGWMAERSPSDNWAATSVEQPIAAPPSAPPLSEVACCITTDDSGGGICVVCWDARAEGACIPCGHLAGCMKCLNEVKLKNWNCPVCRGPIEQVIKVYAV</sequence>
<evidence type="ECO:0000256" key="3">
    <source>
        <dbReference type="PROSITE-ProRule" id="PRU00023"/>
    </source>
</evidence>
<protein>
    <recommendedName>
        <fullName evidence="5">RING-type domain-containing protein</fullName>
    </recommendedName>
</protein>
<dbReference type="GO" id="GO:0008270">
    <property type="term" value="F:zinc ion binding"/>
    <property type="evidence" value="ECO:0007669"/>
    <property type="project" value="UniProtKB-KW"/>
</dbReference>
<dbReference type="SUPFAM" id="SSF57850">
    <property type="entry name" value="RING/U-box"/>
    <property type="match status" value="1"/>
</dbReference>
<evidence type="ECO:0000256" key="2">
    <source>
        <dbReference type="ARBA" id="ARBA00023043"/>
    </source>
</evidence>
<dbReference type="EMBL" id="JABFUD020000018">
    <property type="protein sequence ID" value="KAI5066355.1"/>
    <property type="molecule type" value="Genomic_DNA"/>
</dbReference>
<keyword evidence="4" id="KW-0863">Zinc-finger</keyword>
<dbReference type="InterPro" id="IPR050889">
    <property type="entry name" value="Dendritic_Spine_Reg/Scaffold"/>
</dbReference>
<comment type="caution">
    <text evidence="6">The sequence shown here is derived from an EMBL/GenBank/DDBJ whole genome shotgun (WGS) entry which is preliminary data.</text>
</comment>
<organism evidence="6 7">
    <name type="scientific">Adiantum capillus-veneris</name>
    <name type="common">Maidenhair fern</name>
    <dbReference type="NCBI Taxonomy" id="13818"/>
    <lineage>
        <taxon>Eukaryota</taxon>
        <taxon>Viridiplantae</taxon>
        <taxon>Streptophyta</taxon>
        <taxon>Embryophyta</taxon>
        <taxon>Tracheophyta</taxon>
        <taxon>Polypodiopsida</taxon>
        <taxon>Polypodiidae</taxon>
        <taxon>Polypodiales</taxon>
        <taxon>Pteridineae</taxon>
        <taxon>Pteridaceae</taxon>
        <taxon>Vittarioideae</taxon>
        <taxon>Adiantum</taxon>
    </lineage>
</organism>
<reference evidence="6" key="1">
    <citation type="submission" date="2021-01" db="EMBL/GenBank/DDBJ databases">
        <title>Adiantum capillus-veneris genome.</title>
        <authorList>
            <person name="Fang Y."/>
            <person name="Liao Q."/>
        </authorList>
    </citation>
    <scope>NUCLEOTIDE SEQUENCE</scope>
    <source>
        <strain evidence="6">H3</strain>
        <tissue evidence="6">Leaf</tissue>
    </source>
</reference>
<feature type="repeat" description="ANK" evidence="3">
    <location>
        <begin position="39"/>
        <end position="72"/>
    </location>
</feature>
<keyword evidence="4" id="KW-0862">Zinc</keyword>
<dbReference type="Pfam" id="PF00023">
    <property type="entry name" value="Ank"/>
    <property type="match status" value="1"/>
</dbReference>
<dbReference type="OrthoDB" id="1711136at2759"/>
<dbReference type="Gene3D" id="3.30.40.10">
    <property type="entry name" value="Zinc/RING finger domain, C3HC4 (zinc finger)"/>
    <property type="match status" value="1"/>
</dbReference>
<dbReference type="PROSITE" id="PS50297">
    <property type="entry name" value="ANK_REP_REGION"/>
    <property type="match status" value="2"/>
</dbReference>
<evidence type="ECO:0000313" key="7">
    <source>
        <dbReference type="Proteomes" id="UP000886520"/>
    </source>
</evidence>
<dbReference type="PANTHER" id="PTHR24166">
    <property type="entry name" value="ROLLING PEBBLES, ISOFORM B"/>
    <property type="match status" value="1"/>
</dbReference>
<dbReference type="SUPFAM" id="SSF48403">
    <property type="entry name" value="Ankyrin repeat"/>
    <property type="match status" value="1"/>
</dbReference>
<dbReference type="InterPro" id="IPR001841">
    <property type="entry name" value="Znf_RING"/>
</dbReference>
<evidence type="ECO:0000256" key="4">
    <source>
        <dbReference type="PROSITE-ProRule" id="PRU00175"/>
    </source>
</evidence>
<dbReference type="PROSITE" id="PS50088">
    <property type="entry name" value="ANK_REPEAT"/>
    <property type="match status" value="2"/>
</dbReference>
<dbReference type="PROSITE" id="PS50089">
    <property type="entry name" value="ZF_RING_2"/>
    <property type="match status" value="1"/>
</dbReference>
<dbReference type="InterPro" id="IPR013083">
    <property type="entry name" value="Znf_RING/FYVE/PHD"/>
</dbReference>
<dbReference type="SMART" id="SM00248">
    <property type="entry name" value="ANK"/>
    <property type="match status" value="4"/>
</dbReference>
<dbReference type="PANTHER" id="PTHR24166:SF45">
    <property type="entry name" value="E3 UBIQUITIN-PROTEIN LIGASE XBAT35"/>
    <property type="match status" value="1"/>
</dbReference>
<accession>A0A9D4ZA65</accession>
<dbReference type="CDD" id="cd23129">
    <property type="entry name" value="RING-HC_XBAT35-like"/>
    <property type="match status" value="1"/>
</dbReference>
<dbReference type="InterPro" id="IPR002110">
    <property type="entry name" value="Ankyrin_rpt"/>
</dbReference>
<dbReference type="Pfam" id="PF12796">
    <property type="entry name" value="Ank_2"/>
    <property type="match status" value="1"/>
</dbReference>
<evidence type="ECO:0000256" key="1">
    <source>
        <dbReference type="ARBA" id="ARBA00022737"/>
    </source>
</evidence>
<dbReference type="AlphaFoldDB" id="A0A9D4ZA65"/>
<dbReference type="Gene3D" id="1.25.40.20">
    <property type="entry name" value="Ankyrin repeat-containing domain"/>
    <property type="match status" value="1"/>
</dbReference>
<keyword evidence="1" id="KW-0677">Repeat</keyword>
<gene>
    <name evidence="6" type="ORF">GOP47_0018979</name>
</gene>
<dbReference type="Pfam" id="PF13920">
    <property type="entry name" value="zf-C3HC4_3"/>
    <property type="match status" value="1"/>
</dbReference>
<dbReference type="InterPro" id="IPR036770">
    <property type="entry name" value="Ankyrin_rpt-contain_sf"/>
</dbReference>
<name>A0A9D4ZA65_ADICA</name>
<evidence type="ECO:0000313" key="6">
    <source>
        <dbReference type="EMBL" id="KAI5066355.1"/>
    </source>
</evidence>
<keyword evidence="2 3" id="KW-0040">ANK repeat</keyword>
<feature type="repeat" description="ANK" evidence="3">
    <location>
        <begin position="75"/>
        <end position="107"/>
    </location>
</feature>
<dbReference type="Proteomes" id="UP000886520">
    <property type="component" value="Chromosome 18"/>
</dbReference>
<evidence type="ECO:0000259" key="5">
    <source>
        <dbReference type="PROSITE" id="PS50089"/>
    </source>
</evidence>
<proteinExistence type="predicted"/>
<keyword evidence="7" id="KW-1185">Reference proteome</keyword>
<keyword evidence="4" id="KW-0479">Metal-binding</keyword>